<evidence type="ECO:0000256" key="6">
    <source>
        <dbReference type="SAM" id="Phobius"/>
    </source>
</evidence>
<keyword evidence="3 6" id="KW-1133">Transmembrane helix</keyword>
<sequence length="425" mass="44389">MSSPAGPTRPTPRGSQGSQESPHLSRWEEIRLVAARELRTQAVNRATIISTLVMLVLVVGGILAYAHLSGGETQPYRVAVAGPQELTGLDQVVDSAGQPVSIVNLQGAEPTTALDSDAPQDVRVDMVVDTTGTSPRLLVAEEADEAVSAALTSLLQQQALASQVTSLGGDPSSLGQVLEQASPEVVALDPPQSDAEDFFTRYTVLLAMDVLLFLVIMGGGQVIAMSVVEEKSSRIVEILLACVRPSSLLAGKVLGTGTWLLLSSALLGGAAVLTANATGIMPEADLDLDTTFLAMLGWMLVGYATVSVLFGAAASLVSRQEDAGTVTAPLAMLLAVPYGVSILMAIGDPQMVVYRVLSYLPVLSPFLMPARLVLGVSSTVEQSVALALSLVALPLLVALSGRVYTRAVTRTGARVPLREVLSRRS</sequence>
<dbReference type="PANTHER" id="PTHR43471:SF3">
    <property type="entry name" value="ABC TRANSPORTER PERMEASE PROTEIN NATB"/>
    <property type="match status" value="1"/>
</dbReference>
<evidence type="ECO:0000259" key="7">
    <source>
        <dbReference type="Pfam" id="PF12698"/>
    </source>
</evidence>
<evidence type="ECO:0000313" key="8">
    <source>
        <dbReference type="EMBL" id="AYD89531.1"/>
    </source>
</evidence>
<accession>A0ABN5PMP9</accession>
<dbReference type="RefSeq" id="WP_119835730.1">
    <property type="nucleotide sequence ID" value="NZ_CP032514.1"/>
</dbReference>
<feature type="transmembrane region" description="Helical" evidence="6">
    <location>
        <begin position="326"/>
        <end position="345"/>
    </location>
</feature>
<evidence type="ECO:0000313" key="9">
    <source>
        <dbReference type="Proteomes" id="UP000273001"/>
    </source>
</evidence>
<gene>
    <name evidence="8" type="ORF">D5R93_04680</name>
</gene>
<keyword evidence="9" id="KW-1185">Reference proteome</keyword>
<name>A0ABN5PMP9_9ACTO</name>
<proteinExistence type="predicted"/>
<feature type="domain" description="ABC-2 type transporter transmembrane" evidence="7">
    <location>
        <begin position="46"/>
        <end position="395"/>
    </location>
</feature>
<reference evidence="8 9" key="1">
    <citation type="submission" date="2018-09" db="EMBL/GenBank/DDBJ databases">
        <authorList>
            <person name="Li J."/>
        </authorList>
    </citation>
    <scope>NUCLEOTIDE SEQUENCE [LARGE SCALE GENOMIC DNA]</scope>
    <source>
        <strain evidence="8 9">2129</strain>
    </source>
</reference>
<feature type="transmembrane region" description="Helical" evidence="6">
    <location>
        <begin position="384"/>
        <end position="404"/>
    </location>
</feature>
<evidence type="ECO:0000256" key="3">
    <source>
        <dbReference type="ARBA" id="ARBA00022989"/>
    </source>
</evidence>
<protein>
    <submittedName>
        <fullName evidence="8">ABC transporter permease</fullName>
    </submittedName>
</protein>
<feature type="transmembrane region" description="Helical" evidence="6">
    <location>
        <begin position="46"/>
        <end position="68"/>
    </location>
</feature>
<evidence type="ECO:0000256" key="2">
    <source>
        <dbReference type="ARBA" id="ARBA00022692"/>
    </source>
</evidence>
<evidence type="ECO:0000256" key="4">
    <source>
        <dbReference type="ARBA" id="ARBA00023136"/>
    </source>
</evidence>
<dbReference type="PANTHER" id="PTHR43471">
    <property type="entry name" value="ABC TRANSPORTER PERMEASE"/>
    <property type="match status" value="1"/>
</dbReference>
<feature type="transmembrane region" description="Helical" evidence="6">
    <location>
        <begin position="292"/>
        <end position="314"/>
    </location>
</feature>
<feature type="transmembrane region" description="Helical" evidence="6">
    <location>
        <begin position="260"/>
        <end position="280"/>
    </location>
</feature>
<dbReference type="EMBL" id="CP032514">
    <property type="protein sequence ID" value="AYD89531.1"/>
    <property type="molecule type" value="Genomic_DNA"/>
</dbReference>
<evidence type="ECO:0000256" key="1">
    <source>
        <dbReference type="ARBA" id="ARBA00004141"/>
    </source>
</evidence>
<feature type="transmembrane region" description="Helical" evidence="6">
    <location>
        <begin position="352"/>
        <end position="372"/>
    </location>
</feature>
<keyword evidence="4 6" id="KW-0472">Membrane</keyword>
<feature type="transmembrane region" description="Helical" evidence="6">
    <location>
        <begin position="202"/>
        <end position="223"/>
    </location>
</feature>
<evidence type="ECO:0000256" key="5">
    <source>
        <dbReference type="SAM" id="MobiDB-lite"/>
    </source>
</evidence>
<comment type="subcellular location">
    <subcellularLocation>
        <location evidence="1">Membrane</location>
        <topology evidence="1">Multi-pass membrane protein</topology>
    </subcellularLocation>
</comment>
<feature type="compositionally biased region" description="Polar residues" evidence="5">
    <location>
        <begin position="13"/>
        <end position="22"/>
    </location>
</feature>
<dbReference type="Proteomes" id="UP000273001">
    <property type="component" value="Chromosome"/>
</dbReference>
<organism evidence="8 9">
    <name type="scientific">Actinomyces lilanjuaniae</name>
    <dbReference type="NCBI Taxonomy" id="2321394"/>
    <lineage>
        <taxon>Bacteria</taxon>
        <taxon>Bacillati</taxon>
        <taxon>Actinomycetota</taxon>
        <taxon>Actinomycetes</taxon>
        <taxon>Actinomycetales</taxon>
        <taxon>Actinomycetaceae</taxon>
        <taxon>Actinomyces</taxon>
    </lineage>
</organism>
<keyword evidence="2 6" id="KW-0812">Transmembrane</keyword>
<dbReference type="InterPro" id="IPR013525">
    <property type="entry name" value="ABC2_TM"/>
</dbReference>
<feature type="region of interest" description="Disordered" evidence="5">
    <location>
        <begin position="1"/>
        <end position="24"/>
    </location>
</feature>
<dbReference type="Pfam" id="PF12698">
    <property type="entry name" value="ABC2_membrane_3"/>
    <property type="match status" value="1"/>
</dbReference>